<dbReference type="PANTHER" id="PTHR35936">
    <property type="entry name" value="MEMBRANE-BOUND LYTIC MUREIN TRANSGLYCOSYLASE F"/>
    <property type="match status" value="1"/>
</dbReference>
<dbReference type="Proteomes" id="UP001235094">
    <property type="component" value="Unassembled WGS sequence"/>
</dbReference>
<keyword evidence="1" id="KW-0732">Signal</keyword>
<gene>
    <name evidence="3" type="ORF">QOZ99_003846</name>
</gene>
<dbReference type="SUPFAM" id="SSF53850">
    <property type="entry name" value="Periplasmic binding protein-like II"/>
    <property type="match status" value="1"/>
</dbReference>
<dbReference type="EMBL" id="JAUSVR010000018">
    <property type="protein sequence ID" value="MDQ0512930.1"/>
    <property type="molecule type" value="Genomic_DNA"/>
</dbReference>
<sequence>MILAEAIAQRCGLDLNLVEFDSSGQIISHATDGSWSLSFVPIDDERRRRVGVGPAYYAGVSTYLVRAGMGLANVADVDSPSVRVVGVEGTATLRSAVRSLTNIVPRSVVALDEAVALFVAREVDAIALGRESIQSLLGTVEGAAMVSGHFHKAETAVIVPRGRPAALAATERLMKTLKEDGTIDAALSAYGLAP</sequence>
<comment type="caution">
    <text evidence="3">The sequence shown here is derived from an EMBL/GenBank/DDBJ whole genome shotgun (WGS) entry which is preliminary data.</text>
</comment>
<dbReference type="Gene3D" id="3.40.190.10">
    <property type="entry name" value="Periplasmic binding protein-like II"/>
    <property type="match status" value="2"/>
</dbReference>
<dbReference type="Pfam" id="PF00497">
    <property type="entry name" value="SBP_bac_3"/>
    <property type="match status" value="1"/>
</dbReference>
<evidence type="ECO:0000259" key="2">
    <source>
        <dbReference type="Pfam" id="PF00497"/>
    </source>
</evidence>
<reference evidence="3 4" key="1">
    <citation type="submission" date="2023-07" db="EMBL/GenBank/DDBJ databases">
        <title>Genomic Encyclopedia of Type Strains, Phase IV (KMG-IV): sequencing the most valuable type-strain genomes for metagenomic binning, comparative biology and taxonomic classification.</title>
        <authorList>
            <person name="Goeker M."/>
        </authorList>
    </citation>
    <scope>NUCLEOTIDE SEQUENCE [LARGE SCALE GENOMIC DNA]</scope>
    <source>
        <strain evidence="3 4">DSM 15561</strain>
    </source>
</reference>
<organism evidence="3 4">
    <name type="scientific">Ancylobacter amanitiformis</name>
    <dbReference type="NCBI Taxonomy" id="217069"/>
    <lineage>
        <taxon>Bacteria</taxon>
        <taxon>Pseudomonadati</taxon>
        <taxon>Pseudomonadota</taxon>
        <taxon>Alphaproteobacteria</taxon>
        <taxon>Hyphomicrobiales</taxon>
        <taxon>Xanthobacteraceae</taxon>
        <taxon>Ancylobacter</taxon>
    </lineage>
</organism>
<keyword evidence="4" id="KW-1185">Reference proteome</keyword>
<protein>
    <submittedName>
        <fullName evidence="3">Polar amino acid transport system substrate-binding protein</fullName>
    </submittedName>
</protein>
<feature type="domain" description="Solute-binding protein family 3/N-terminal" evidence="2">
    <location>
        <begin position="3"/>
        <end position="190"/>
    </location>
</feature>
<evidence type="ECO:0000313" key="3">
    <source>
        <dbReference type="EMBL" id="MDQ0512930.1"/>
    </source>
</evidence>
<dbReference type="PANTHER" id="PTHR35936:SF17">
    <property type="entry name" value="ARGININE-BINDING EXTRACELLULAR PROTEIN ARTP"/>
    <property type="match status" value="1"/>
</dbReference>
<proteinExistence type="predicted"/>
<evidence type="ECO:0000256" key="1">
    <source>
        <dbReference type="ARBA" id="ARBA00022729"/>
    </source>
</evidence>
<evidence type="ECO:0000313" key="4">
    <source>
        <dbReference type="Proteomes" id="UP001235094"/>
    </source>
</evidence>
<name>A0ABU0LW93_9HYPH</name>
<accession>A0ABU0LW93</accession>
<dbReference type="InterPro" id="IPR001638">
    <property type="entry name" value="Solute-binding_3/MltF_N"/>
</dbReference>